<feature type="binding site" evidence="7">
    <location>
        <begin position="16"/>
        <end position="18"/>
    </location>
    <ligand>
        <name>4-CDP-2-C-methyl-D-erythritol 2-phosphate</name>
        <dbReference type="ChEBI" id="CHEBI:57919"/>
    </ligand>
</feature>
<name>A0A520XCH7_9DELT</name>
<evidence type="ECO:0000256" key="1">
    <source>
        <dbReference type="ARBA" id="ARBA00000200"/>
    </source>
</evidence>
<feature type="binding site" evidence="7">
    <location>
        <begin position="49"/>
        <end position="50"/>
    </location>
    <ligand>
        <name>4-CDP-2-C-methyl-D-erythritol 2-phosphate</name>
        <dbReference type="ChEBI" id="CHEBI:57919"/>
    </ligand>
</feature>
<dbReference type="GO" id="GO:0019288">
    <property type="term" value="P:isopentenyl diphosphate biosynthetic process, methylerythritol 4-phosphate pathway"/>
    <property type="evidence" value="ECO:0007669"/>
    <property type="project" value="UniProtKB-UniRule"/>
</dbReference>
<dbReference type="GO" id="GO:0046872">
    <property type="term" value="F:metal ion binding"/>
    <property type="evidence" value="ECO:0007669"/>
    <property type="project" value="UniProtKB-KW"/>
</dbReference>
<accession>A0A520XCH7</accession>
<comment type="pathway">
    <text evidence="2 7">Isoprenoid biosynthesis; isopentenyl diphosphate biosynthesis via DXP pathway; isopentenyl diphosphate from 1-deoxy-D-xylulose 5-phosphate: step 4/6.</text>
</comment>
<dbReference type="EMBL" id="SHMQ01000014">
    <property type="protein sequence ID" value="RZV38861.1"/>
    <property type="molecule type" value="Genomic_DNA"/>
</dbReference>
<evidence type="ECO:0000313" key="11">
    <source>
        <dbReference type="Proteomes" id="UP000322454"/>
    </source>
</evidence>
<dbReference type="Pfam" id="PF02542">
    <property type="entry name" value="YgbB"/>
    <property type="match status" value="1"/>
</dbReference>
<dbReference type="GO" id="GO:0016114">
    <property type="term" value="P:terpenoid biosynthetic process"/>
    <property type="evidence" value="ECO:0007669"/>
    <property type="project" value="InterPro"/>
</dbReference>
<dbReference type="GO" id="GO:0008685">
    <property type="term" value="F:2-C-methyl-D-erythritol 2,4-cyclodiphosphate synthase activity"/>
    <property type="evidence" value="ECO:0007669"/>
    <property type="project" value="UniProtKB-UniRule"/>
</dbReference>
<feature type="binding site" evidence="7">
    <location>
        <position position="16"/>
    </location>
    <ligand>
        <name>a divalent metal cation</name>
        <dbReference type="ChEBI" id="CHEBI:60240"/>
    </ligand>
</feature>
<keyword evidence="6 7" id="KW-0456">Lyase</keyword>
<comment type="caution">
    <text evidence="7">Lacks conserved residue(s) required for the propagation of feature annotation.</text>
</comment>
<comment type="similarity">
    <text evidence="7 8">Belongs to the IspF family.</text>
</comment>
<feature type="site" description="Transition state stabilizer" evidence="7">
    <location>
        <position position="49"/>
    </location>
</feature>
<dbReference type="Gene3D" id="3.30.1330.50">
    <property type="entry name" value="2-C-methyl-D-erythritol 2,4-cyclodiphosphate synthase"/>
    <property type="match status" value="1"/>
</dbReference>
<comment type="caution">
    <text evidence="10">The sequence shown here is derived from an EMBL/GenBank/DDBJ whole genome shotgun (WGS) entry which is preliminary data.</text>
</comment>
<evidence type="ECO:0000259" key="9">
    <source>
        <dbReference type="Pfam" id="PF02542"/>
    </source>
</evidence>
<dbReference type="CDD" id="cd00554">
    <property type="entry name" value="MECDP_synthase"/>
    <property type="match status" value="1"/>
</dbReference>
<evidence type="ECO:0000256" key="8">
    <source>
        <dbReference type="RuleBase" id="RU004395"/>
    </source>
</evidence>
<dbReference type="PANTHER" id="PTHR43181">
    <property type="entry name" value="2-C-METHYL-D-ERYTHRITOL 2,4-CYCLODIPHOSPHATE SYNTHASE, CHLOROPLASTIC"/>
    <property type="match status" value="1"/>
</dbReference>
<evidence type="ECO:0000256" key="4">
    <source>
        <dbReference type="ARBA" id="ARBA00022723"/>
    </source>
</evidence>
<evidence type="ECO:0000256" key="6">
    <source>
        <dbReference type="ARBA" id="ARBA00023239"/>
    </source>
</evidence>
<organism evidence="10 11">
    <name type="scientific">Candidatus Acidulodesulfobacterium acidiphilum</name>
    <dbReference type="NCBI Taxonomy" id="2597224"/>
    <lineage>
        <taxon>Bacteria</taxon>
        <taxon>Deltaproteobacteria</taxon>
        <taxon>Candidatus Acidulodesulfobacterales</taxon>
        <taxon>Candidatus Acidulodesulfobacterium</taxon>
    </lineage>
</organism>
<dbReference type="InterPro" id="IPR036571">
    <property type="entry name" value="MECDP_synthase_sf"/>
</dbReference>
<feature type="binding site" evidence="7">
    <location>
        <position position="57"/>
    </location>
    <ligand>
        <name>a divalent metal cation</name>
        <dbReference type="ChEBI" id="CHEBI:60240"/>
    </ligand>
</feature>
<comment type="subunit">
    <text evidence="7">Homotrimer.</text>
</comment>
<protein>
    <recommendedName>
        <fullName evidence="3 7">2-C-methyl-D-erythritol 2,4-cyclodiphosphate synthase</fullName>
        <shortName evidence="7">MECDP-synthase</shortName>
        <shortName evidence="7">MECPP-synthase</shortName>
        <shortName evidence="7">MECPS</shortName>
        <ecNumber evidence="3 7">4.6.1.12</ecNumber>
    </recommendedName>
</protein>
<keyword evidence="4 7" id="KW-0479">Metal-binding</keyword>
<proteinExistence type="inferred from homology"/>
<dbReference type="PANTHER" id="PTHR43181:SF1">
    <property type="entry name" value="2-C-METHYL-D-ERYTHRITOL 2,4-CYCLODIPHOSPHATE SYNTHASE, CHLOROPLASTIC"/>
    <property type="match status" value="1"/>
</dbReference>
<dbReference type="NCBIfam" id="TIGR00151">
    <property type="entry name" value="ispF"/>
    <property type="match status" value="1"/>
</dbReference>
<dbReference type="EC" id="4.6.1.12" evidence="3 7"/>
<evidence type="ECO:0000256" key="3">
    <source>
        <dbReference type="ARBA" id="ARBA00012579"/>
    </source>
</evidence>
<dbReference type="PROSITE" id="PS01350">
    <property type="entry name" value="ISPF"/>
    <property type="match status" value="1"/>
</dbReference>
<feature type="domain" description="2-C-methyl-D-erythritol 2,4-cyclodiphosphate synthase" evidence="9">
    <location>
        <begin position="9"/>
        <end position="169"/>
    </location>
</feature>
<sequence>MVFMIDDSFRIGSGYDIHKFLEFTLFENAAKKLYLGGVTIEGHIGVEAHSDGDVVLHSLTDALLGALSLPDIGVLYPDNLKSTKGISSVEIINYAYGLVKEKGYNLVNADITIVTQTPKISSYKEQMITSVSSALNVDKSRINIKGKTKEGLDSVGKQKAIECFTVCLLSKELK</sequence>
<dbReference type="InterPro" id="IPR020555">
    <property type="entry name" value="MECDP_synthase_CS"/>
</dbReference>
<evidence type="ECO:0000256" key="7">
    <source>
        <dbReference type="HAMAP-Rule" id="MF_00107"/>
    </source>
</evidence>
<feature type="site" description="Transition state stabilizer" evidence="7">
    <location>
        <position position="148"/>
    </location>
</feature>
<comment type="catalytic activity">
    <reaction evidence="1 7 8">
        <text>4-CDP-2-C-methyl-D-erythritol 2-phosphate = 2-C-methyl-D-erythritol 2,4-cyclic diphosphate + CMP</text>
        <dbReference type="Rhea" id="RHEA:23864"/>
        <dbReference type="ChEBI" id="CHEBI:57919"/>
        <dbReference type="ChEBI" id="CHEBI:58483"/>
        <dbReference type="ChEBI" id="CHEBI:60377"/>
        <dbReference type="EC" id="4.6.1.12"/>
    </reaction>
</comment>
<dbReference type="AlphaFoldDB" id="A0A520XCH7"/>
<comment type="function">
    <text evidence="7">Involved in the biosynthesis of isopentenyl diphosphate (IPP) and dimethylallyl diphosphate (DMAPP), two major building blocks of isoprenoid compounds. Catalyzes the conversion of 4-diphosphocytidyl-2-C-methyl-D-erythritol 2-phosphate (CDP-ME2P) to 2-C-methyl-D-erythritol 2,4-cyclodiphosphate (ME-CPP) with a corresponding release of cytidine 5-monophosphate (CMP).</text>
</comment>
<keyword evidence="5 7" id="KW-0414">Isoprene biosynthesis</keyword>
<reference evidence="10 11" key="1">
    <citation type="submission" date="2019-01" db="EMBL/GenBank/DDBJ databases">
        <title>Insights into ecological role of a new deltaproteobacterial order Candidatus Sinidesulfobacterales (Sva0485) by metagenomics and metatranscriptomics.</title>
        <authorList>
            <person name="Tan S."/>
            <person name="Liu J."/>
            <person name="Fang Y."/>
            <person name="Hedlund B."/>
            <person name="Lian Z.-H."/>
            <person name="Huang L.-Y."/>
            <person name="Li J.-T."/>
            <person name="Huang L.-N."/>
            <person name="Li W.-J."/>
            <person name="Jiang H.-C."/>
            <person name="Dong H.-L."/>
            <person name="Shu W.-S."/>
        </authorList>
    </citation>
    <scope>NUCLEOTIDE SEQUENCE [LARGE SCALE GENOMIC DNA]</scope>
    <source>
        <strain evidence="10">AP4</strain>
    </source>
</reference>
<dbReference type="Proteomes" id="UP000322454">
    <property type="component" value="Unassembled WGS sequence"/>
</dbReference>
<evidence type="ECO:0000313" key="10">
    <source>
        <dbReference type="EMBL" id="RZV38861.1"/>
    </source>
</evidence>
<feature type="binding site" evidence="7">
    <location>
        <position position="157"/>
    </location>
    <ligand>
        <name>4-CDP-2-C-methyl-D-erythritol 2-phosphate</name>
        <dbReference type="ChEBI" id="CHEBI:57919"/>
    </ligand>
</feature>
<gene>
    <name evidence="7 10" type="primary">ispF</name>
    <name evidence="10" type="ORF">EVJ48_06210</name>
</gene>
<evidence type="ECO:0000256" key="2">
    <source>
        <dbReference type="ARBA" id="ARBA00004709"/>
    </source>
</evidence>
<dbReference type="UniPathway" id="UPA00056">
    <property type="reaction ID" value="UER00095"/>
</dbReference>
<dbReference type="HAMAP" id="MF_00107">
    <property type="entry name" value="IspF"/>
    <property type="match status" value="1"/>
</dbReference>
<dbReference type="InterPro" id="IPR003526">
    <property type="entry name" value="MECDP_synthase"/>
</dbReference>
<feature type="binding site" evidence="7">
    <location>
        <begin position="71"/>
        <end position="73"/>
    </location>
    <ligand>
        <name>4-CDP-2-C-methyl-D-erythritol 2-phosphate</name>
        <dbReference type="ChEBI" id="CHEBI:57919"/>
    </ligand>
</feature>
<feature type="binding site" evidence="7">
    <location>
        <position position="18"/>
    </location>
    <ligand>
        <name>a divalent metal cation</name>
        <dbReference type="ChEBI" id="CHEBI:60240"/>
    </ligand>
</feature>
<evidence type="ECO:0000256" key="5">
    <source>
        <dbReference type="ARBA" id="ARBA00023229"/>
    </source>
</evidence>
<comment type="cofactor">
    <cofactor evidence="7">
        <name>a divalent metal cation</name>
        <dbReference type="ChEBI" id="CHEBI:60240"/>
    </cofactor>
    <text evidence="7">Binds 1 divalent metal cation per subunit.</text>
</comment>
<dbReference type="SUPFAM" id="SSF69765">
    <property type="entry name" value="IpsF-like"/>
    <property type="match status" value="1"/>
</dbReference>